<dbReference type="InterPro" id="IPR027417">
    <property type="entry name" value="P-loop_NTPase"/>
</dbReference>
<protein>
    <submittedName>
        <fullName evidence="16">ATP-binding cassette subfamily B protein/ATP-binding cassette subfamily B protein IrtA</fullName>
        <ecNumber evidence="16">3.6.3.-</ecNumber>
    </submittedName>
</protein>
<dbReference type="Gene3D" id="1.20.1560.10">
    <property type="entry name" value="ABC transporter type 1, transmembrane domain"/>
    <property type="match status" value="1"/>
</dbReference>
<evidence type="ECO:0000256" key="9">
    <source>
        <dbReference type="ARBA" id="ARBA00022989"/>
    </source>
</evidence>
<dbReference type="GO" id="GO:0140359">
    <property type="term" value="F:ABC-type transporter activity"/>
    <property type="evidence" value="ECO:0007669"/>
    <property type="project" value="InterPro"/>
</dbReference>
<feature type="transmembrane region" description="Helical" evidence="13">
    <location>
        <begin position="195"/>
        <end position="212"/>
    </location>
</feature>
<keyword evidence="16" id="KW-0378">Hydrolase</keyword>
<keyword evidence="7 16" id="KW-0067">ATP-binding</keyword>
<dbReference type="GO" id="GO:0005524">
    <property type="term" value="F:ATP binding"/>
    <property type="evidence" value="ECO:0007669"/>
    <property type="project" value="UniProtKB-KW"/>
</dbReference>
<feature type="transmembrane region" description="Helical" evidence="13">
    <location>
        <begin position="314"/>
        <end position="334"/>
    </location>
</feature>
<evidence type="ECO:0000256" key="3">
    <source>
        <dbReference type="ARBA" id="ARBA00022475"/>
    </source>
</evidence>
<keyword evidence="6" id="KW-0547">Nucleotide-binding</keyword>
<evidence type="ECO:0000259" key="14">
    <source>
        <dbReference type="PROSITE" id="PS50893"/>
    </source>
</evidence>
<dbReference type="SUPFAM" id="SSF90123">
    <property type="entry name" value="ABC transporter transmembrane region"/>
    <property type="match status" value="1"/>
</dbReference>
<evidence type="ECO:0000313" key="16">
    <source>
        <dbReference type="EMBL" id="MBB4135075.1"/>
    </source>
</evidence>
<evidence type="ECO:0000256" key="12">
    <source>
        <dbReference type="SAM" id="MobiDB-lite"/>
    </source>
</evidence>
<evidence type="ECO:0000256" key="4">
    <source>
        <dbReference type="ARBA" id="ARBA00022519"/>
    </source>
</evidence>
<dbReference type="PROSITE" id="PS50893">
    <property type="entry name" value="ABC_TRANSPORTER_2"/>
    <property type="match status" value="1"/>
</dbReference>
<dbReference type="PROSITE" id="PS00211">
    <property type="entry name" value="ABC_TRANSPORTER_1"/>
    <property type="match status" value="1"/>
</dbReference>
<dbReference type="FunFam" id="3.40.50.300:FF:000221">
    <property type="entry name" value="Multidrug ABC transporter ATP-binding protein"/>
    <property type="match status" value="1"/>
</dbReference>
<evidence type="ECO:0000256" key="1">
    <source>
        <dbReference type="ARBA" id="ARBA00004429"/>
    </source>
</evidence>
<evidence type="ECO:0000256" key="7">
    <source>
        <dbReference type="ARBA" id="ARBA00022840"/>
    </source>
</evidence>
<evidence type="ECO:0000256" key="6">
    <source>
        <dbReference type="ARBA" id="ARBA00022741"/>
    </source>
</evidence>
<dbReference type="Pfam" id="PF00664">
    <property type="entry name" value="ABC_membrane"/>
    <property type="match status" value="1"/>
</dbReference>
<keyword evidence="4" id="KW-0997">Cell inner membrane</keyword>
<feature type="domain" description="ABC transmembrane type-1" evidence="15">
    <location>
        <begin position="55"/>
        <end position="340"/>
    </location>
</feature>
<feature type="domain" description="ABC transporter" evidence="14">
    <location>
        <begin position="373"/>
        <end position="606"/>
    </location>
</feature>
<evidence type="ECO:0000259" key="15">
    <source>
        <dbReference type="PROSITE" id="PS50929"/>
    </source>
</evidence>
<dbReference type="RefSeq" id="WP_183370172.1">
    <property type="nucleotide sequence ID" value="NZ_BAABHL010000050.1"/>
</dbReference>
<dbReference type="PANTHER" id="PTHR24221">
    <property type="entry name" value="ATP-BINDING CASSETTE SUB-FAMILY B"/>
    <property type="match status" value="1"/>
</dbReference>
<keyword evidence="5 13" id="KW-0812">Transmembrane</keyword>
<dbReference type="CDD" id="cd07346">
    <property type="entry name" value="ABC_6TM_exporters"/>
    <property type="match status" value="1"/>
</dbReference>
<accession>A0A840EQG2</accession>
<keyword evidence="8" id="KW-1278">Translocase</keyword>
<dbReference type="Gene3D" id="3.40.50.300">
    <property type="entry name" value="P-loop containing nucleotide triphosphate hydrolases"/>
    <property type="match status" value="1"/>
</dbReference>
<keyword evidence="3" id="KW-1003">Cell membrane</keyword>
<feature type="region of interest" description="Disordered" evidence="12">
    <location>
        <begin position="1"/>
        <end position="23"/>
    </location>
</feature>
<keyword evidence="2" id="KW-0813">Transport</keyword>
<sequence length="627" mass="66731">MDSTMVSEAHEPGEWSLASTSQTRAPDQVALRAQARRDKAAAKELLAPVSSAISAASVLVAISAIASVVPFILVVEICRELLKADTDTGTVTALVIAAFAVAVFRGLLQIIGLVATHRIDAGFQLTLRRRLAAKASRLPLGWFTERTSGDVKRLLSDDVEALHYLVAHVRLEYVNATVSPLVILVYLFVADWRLALVTLIPVIGYAVALKAMTSPEFTRLLGGFTRGQREVDSTAVEFVDGIAVIRAFGQTRKASAAFSRAVDRYADALDAWKTPMTRLQAMADMLLAPVFSMLVVTAAAVGMVALNWMDPLDLVPFLLVGVGLGASFLGFAYAGQALREGSAAARRIGELEALPELVEPIGGDPMGDVAGAVRFSGVTFGYTPETPVLSGVDLELAPGTVTALVGPSGSGKTTLARLLARFHDVDAGTVSIDGRDIASMSLADLYSTVGFVFQDVHLIRGTVADNLRLARPDASAADLEDAARLAQIHDRITELPRGYDSEIGVDAIFSGGQAQRLSIARTLLSGSRVLVLDEATAFADPESEAAVQDALASVIADRTVLVIAHRLHTITDVDQILVLDAGRVVQRGTHDELVETDGLYRRLWASNENAMAALAESTTTDRVEAIR</sequence>
<evidence type="ECO:0000256" key="8">
    <source>
        <dbReference type="ARBA" id="ARBA00022967"/>
    </source>
</evidence>
<dbReference type="InterPro" id="IPR039421">
    <property type="entry name" value="Type_1_exporter"/>
</dbReference>
<dbReference type="SMART" id="SM00382">
    <property type="entry name" value="AAA"/>
    <property type="match status" value="1"/>
</dbReference>
<evidence type="ECO:0000256" key="5">
    <source>
        <dbReference type="ARBA" id="ARBA00022692"/>
    </source>
</evidence>
<evidence type="ECO:0000313" key="17">
    <source>
        <dbReference type="Proteomes" id="UP000551501"/>
    </source>
</evidence>
<dbReference type="Pfam" id="PF00005">
    <property type="entry name" value="ABC_tran"/>
    <property type="match status" value="1"/>
</dbReference>
<dbReference type="GO" id="GO:0005886">
    <property type="term" value="C:plasma membrane"/>
    <property type="evidence" value="ECO:0007669"/>
    <property type="project" value="UniProtKB-SubCell"/>
</dbReference>
<dbReference type="EC" id="3.6.3.-" evidence="16"/>
<evidence type="ECO:0000256" key="11">
    <source>
        <dbReference type="ARBA" id="ARBA00023455"/>
    </source>
</evidence>
<keyword evidence="9 13" id="KW-1133">Transmembrane helix</keyword>
<organism evidence="16 17">
    <name type="scientific">Gordonia humi</name>
    <dbReference type="NCBI Taxonomy" id="686429"/>
    <lineage>
        <taxon>Bacteria</taxon>
        <taxon>Bacillati</taxon>
        <taxon>Actinomycetota</taxon>
        <taxon>Actinomycetes</taxon>
        <taxon>Mycobacteriales</taxon>
        <taxon>Gordoniaceae</taxon>
        <taxon>Gordonia</taxon>
    </lineage>
</organism>
<comment type="subcellular location">
    <subcellularLocation>
        <location evidence="1">Cell inner membrane</location>
        <topology evidence="1">Multi-pass membrane protein</topology>
    </subcellularLocation>
</comment>
<dbReference type="Proteomes" id="UP000551501">
    <property type="component" value="Unassembled WGS sequence"/>
</dbReference>
<dbReference type="AlphaFoldDB" id="A0A840EQG2"/>
<name>A0A840EQG2_9ACTN</name>
<dbReference type="SUPFAM" id="SSF52540">
    <property type="entry name" value="P-loop containing nucleoside triphosphate hydrolases"/>
    <property type="match status" value="1"/>
</dbReference>
<dbReference type="InterPro" id="IPR003593">
    <property type="entry name" value="AAA+_ATPase"/>
</dbReference>
<reference evidence="16 17" key="1">
    <citation type="submission" date="2020-08" db="EMBL/GenBank/DDBJ databases">
        <title>Sequencing the genomes of 1000 actinobacteria strains.</title>
        <authorList>
            <person name="Klenk H.-P."/>
        </authorList>
    </citation>
    <scope>NUCLEOTIDE SEQUENCE [LARGE SCALE GENOMIC DNA]</scope>
    <source>
        <strain evidence="16 17">DSM 45298</strain>
    </source>
</reference>
<gene>
    <name evidence="16" type="ORF">BKA16_001627</name>
</gene>
<dbReference type="InterPro" id="IPR017871">
    <property type="entry name" value="ABC_transporter-like_CS"/>
</dbReference>
<dbReference type="EMBL" id="JACIFP010000001">
    <property type="protein sequence ID" value="MBB4135075.1"/>
    <property type="molecule type" value="Genomic_DNA"/>
</dbReference>
<dbReference type="InterPro" id="IPR003439">
    <property type="entry name" value="ABC_transporter-like_ATP-bd"/>
</dbReference>
<dbReference type="PROSITE" id="PS50929">
    <property type="entry name" value="ABC_TM1F"/>
    <property type="match status" value="1"/>
</dbReference>
<comment type="similarity">
    <text evidence="11">Belongs to the ABC transporter superfamily. Siderophore-Fe(3+) uptake transporter (SIUT) (TC 3.A.1.21) family.</text>
</comment>
<dbReference type="InterPro" id="IPR036640">
    <property type="entry name" value="ABC1_TM_sf"/>
</dbReference>
<feature type="transmembrane region" description="Helical" evidence="13">
    <location>
        <begin position="93"/>
        <end position="115"/>
    </location>
</feature>
<dbReference type="InterPro" id="IPR011527">
    <property type="entry name" value="ABC1_TM_dom"/>
</dbReference>
<keyword evidence="10 13" id="KW-0472">Membrane</keyword>
<comment type="caution">
    <text evidence="16">The sequence shown here is derived from an EMBL/GenBank/DDBJ whole genome shotgun (WGS) entry which is preliminary data.</text>
</comment>
<evidence type="ECO:0000256" key="13">
    <source>
        <dbReference type="SAM" id="Phobius"/>
    </source>
</evidence>
<keyword evidence="17" id="KW-1185">Reference proteome</keyword>
<feature type="transmembrane region" description="Helical" evidence="13">
    <location>
        <begin position="286"/>
        <end position="308"/>
    </location>
</feature>
<dbReference type="PANTHER" id="PTHR24221:SF654">
    <property type="entry name" value="ATP-BINDING CASSETTE SUB-FAMILY B MEMBER 6"/>
    <property type="match status" value="1"/>
</dbReference>
<proteinExistence type="inferred from homology"/>
<dbReference type="GO" id="GO:0016887">
    <property type="term" value="F:ATP hydrolysis activity"/>
    <property type="evidence" value="ECO:0007669"/>
    <property type="project" value="InterPro"/>
</dbReference>
<evidence type="ECO:0000256" key="10">
    <source>
        <dbReference type="ARBA" id="ARBA00023136"/>
    </source>
</evidence>
<evidence type="ECO:0000256" key="2">
    <source>
        <dbReference type="ARBA" id="ARBA00022448"/>
    </source>
</evidence>
<feature type="transmembrane region" description="Helical" evidence="13">
    <location>
        <begin position="45"/>
        <end position="73"/>
    </location>
</feature>